<protein>
    <submittedName>
        <fullName evidence="2">Uncharacterized protein</fullName>
    </submittedName>
</protein>
<feature type="compositionally biased region" description="Basic and acidic residues" evidence="1">
    <location>
        <begin position="42"/>
        <end position="51"/>
    </location>
</feature>
<reference evidence="2" key="1">
    <citation type="submission" date="2020-07" db="EMBL/GenBank/DDBJ databases">
        <title>Multicomponent nature underlies the extraordinary mechanical properties of spider dragline silk.</title>
        <authorList>
            <person name="Kono N."/>
            <person name="Nakamura H."/>
            <person name="Mori M."/>
            <person name="Yoshida Y."/>
            <person name="Ohtoshi R."/>
            <person name="Malay A.D."/>
            <person name="Moran D.A.P."/>
            <person name="Tomita M."/>
            <person name="Numata K."/>
            <person name="Arakawa K."/>
        </authorList>
    </citation>
    <scope>NUCLEOTIDE SEQUENCE</scope>
</reference>
<dbReference type="Proteomes" id="UP000887116">
    <property type="component" value="Unassembled WGS sequence"/>
</dbReference>
<evidence type="ECO:0000313" key="3">
    <source>
        <dbReference type="Proteomes" id="UP000887116"/>
    </source>
</evidence>
<feature type="region of interest" description="Disordered" evidence="1">
    <location>
        <begin position="1"/>
        <end position="65"/>
    </location>
</feature>
<comment type="caution">
    <text evidence="2">The sequence shown here is derived from an EMBL/GenBank/DDBJ whole genome shotgun (WGS) entry which is preliminary data.</text>
</comment>
<name>A0A8X6HH29_TRICU</name>
<dbReference type="EMBL" id="BMAO01028209">
    <property type="protein sequence ID" value="GFR22773.1"/>
    <property type="molecule type" value="Genomic_DNA"/>
</dbReference>
<dbReference type="AlphaFoldDB" id="A0A8X6HH29"/>
<evidence type="ECO:0000313" key="2">
    <source>
        <dbReference type="EMBL" id="GFR22773.1"/>
    </source>
</evidence>
<proteinExistence type="predicted"/>
<evidence type="ECO:0000256" key="1">
    <source>
        <dbReference type="SAM" id="MobiDB-lite"/>
    </source>
</evidence>
<keyword evidence="3" id="KW-1185">Reference proteome</keyword>
<organism evidence="2 3">
    <name type="scientific">Trichonephila clavata</name>
    <name type="common">Joro spider</name>
    <name type="synonym">Nephila clavata</name>
    <dbReference type="NCBI Taxonomy" id="2740835"/>
    <lineage>
        <taxon>Eukaryota</taxon>
        <taxon>Metazoa</taxon>
        <taxon>Ecdysozoa</taxon>
        <taxon>Arthropoda</taxon>
        <taxon>Chelicerata</taxon>
        <taxon>Arachnida</taxon>
        <taxon>Araneae</taxon>
        <taxon>Araneomorphae</taxon>
        <taxon>Entelegynae</taxon>
        <taxon>Araneoidea</taxon>
        <taxon>Nephilidae</taxon>
        <taxon>Trichonephila</taxon>
    </lineage>
</organism>
<feature type="compositionally biased region" description="Basic and acidic residues" evidence="1">
    <location>
        <begin position="1"/>
        <end position="14"/>
    </location>
</feature>
<feature type="compositionally biased region" description="Basic and acidic residues" evidence="1">
    <location>
        <begin position="22"/>
        <end position="31"/>
    </location>
</feature>
<sequence length="203" mass="23552">MSEVEGKKTEKETSDSLMSEVEGGKTEKETSDSIMSEMSEVEGEKTVKETSDSLMSKANEKKGEKIGEEASNMSLMFEENEEGCEETGDETYEPLSELQCRFEEIFLTLSGGKTTFLELIRRTEDEMDERTRHDLAILVFFAKHGKVKLKCYQNLQSLNQIFVFLLYPWNNYDSFEKGPFTVRENVVPMNKRKMEKVYYRMML</sequence>
<dbReference type="OrthoDB" id="10578182at2759"/>
<accession>A0A8X6HH29</accession>
<gene>
    <name evidence="2" type="ORF">TNCT_424963</name>
</gene>